<sequence length="151" mass="17586">MLETNIMSVKLDSVLKSDSHLLGYFPNSYILLMKEKIGPWVVLVPRQQENLTEWYELTESQQNSLNKEINCISHCLKNEFSTDKLNISIIGNIVSQLHIHIVSRQKNDYIWPKPIWGNTKNVQFSTSEIMPIKNKIVNYLTKNFVSFKTTK</sequence>
<dbReference type="InterPro" id="IPR011146">
    <property type="entry name" value="HIT-like"/>
</dbReference>
<evidence type="ECO:0000313" key="4">
    <source>
        <dbReference type="Proteomes" id="UP000242175"/>
    </source>
</evidence>
<protein>
    <submittedName>
        <fullName evidence="3">HIT family protein</fullName>
    </submittedName>
</protein>
<dbReference type="Pfam" id="PF01230">
    <property type="entry name" value="HIT"/>
    <property type="match status" value="1"/>
</dbReference>
<feature type="domain" description="HIT" evidence="2">
    <location>
        <begin position="41"/>
        <end position="111"/>
    </location>
</feature>
<dbReference type="Proteomes" id="UP000242175">
    <property type="component" value="Chromosome small"/>
</dbReference>
<keyword evidence="4" id="KW-1185">Reference proteome</keyword>
<dbReference type="PIRSF" id="PIRSF000714">
    <property type="entry name" value="HIT"/>
    <property type="match status" value="1"/>
</dbReference>
<dbReference type="KEGG" id="pmai:CF386_12510"/>
<organism evidence="3 4">
    <name type="scientific">Paraphotobacterium marinum</name>
    <dbReference type="NCBI Taxonomy" id="1755811"/>
    <lineage>
        <taxon>Bacteria</taxon>
        <taxon>Pseudomonadati</taxon>
        <taxon>Pseudomonadota</taxon>
        <taxon>Gammaproteobacteria</taxon>
        <taxon>Vibrionales</taxon>
        <taxon>Vibrionaceae</taxon>
        <taxon>Paraphotobacterium</taxon>
    </lineage>
</organism>
<dbReference type="Gene3D" id="3.30.428.10">
    <property type="entry name" value="HIT-like"/>
    <property type="match status" value="1"/>
</dbReference>
<dbReference type="RefSeq" id="WP_089074761.1">
    <property type="nucleotide sequence ID" value="NZ_CP022356.1"/>
</dbReference>
<dbReference type="GO" id="GO:0003824">
    <property type="term" value="F:catalytic activity"/>
    <property type="evidence" value="ECO:0007669"/>
    <property type="project" value="InterPro"/>
</dbReference>
<dbReference type="SUPFAM" id="SSF54197">
    <property type="entry name" value="HIT-like"/>
    <property type="match status" value="1"/>
</dbReference>
<dbReference type="OrthoDB" id="9799145at2"/>
<reference evidence="3 4" key="1">
    <citation type="journal article" date="2016" name="Int. J. Syst. Evol. Microbiol.">
        <title>Paraphotobacterium marinum gen. nov., sp. nov., a member of the family Vibrionaceae, isolated from surface seawater.</title>
        <authorList>
            <person name="Huang Z."/>
            <person name="Dong C."/>
            <person name="Shao Z."/>
        </authorList>
    </citation>
    <scope>NUCLEOTIDE SEQUENCE [LARGE SCALE GENOMIC DNA]</scope>
    <source>
        <strain evidence="3 4">NSCS20N07D</strain>
    </source>
</reference>
<evidence type="ECO:0000313" key="3">
    <source>
        <dbReference type="EMBL" id="ASK79853.1"/>
    </source>
</evidence>
<dbReference type="InterPro" id="IPR036265">
    <property type="entry name" value="HIT-like_sf"/>
</dbReference>
<dbReference type="AlphaFoldDB" id="A0A220VIT3"/>
<dbReference type="PROSITE" id="PS51084">
    <property type="entry name" value="HIT_2"/>
    <property type="match status" value="1"/>
</dbReference>
<evidence type="ECO:0000259" key="2">
    <source>
        <dbReference type="PROSITE" id="PS51084"/>
    </source>
</evidence>
<name>A0A220VIT3_9GAMM</name>
<accession>A0A220VIT3</accession>
<gene>
    <name evidence="3" type="ORF">CF386_12510</name>
</gene>
<comment type="caution">
    <text evidence="1">Lacks conserved residue(s) required for the propagation of feature annotation.</text>
</comment>
<evidence type="ECO:0000256" key="1">
    <source>
        <dbReference type="PROSITE-ProRule" id="PRU00464"/>
    </source>
</evidence>
<dbReference type="InterPro" id="IPR026026">
    <property type="entry name" value="HIT_Hint"/>
</dbReference>
<dbReference type="EMBL" id="CP022356">
    <property type="protein sequence ID" value="ASK79853.1"/>
    <property type="molecule type" value="Genomic_DNA"/>
</dbReference>
<proteinExistence type="predicted"/>